<dbReference type="CDD" id="cd04301">
    <property type="entry name" value="NAT_SF"/>
    <property type="match status" value="1"/>
</dbReference>
<dbReference type="InterPro" id="IPR006464">
    <property type="entry name" value="AcTrfase_RimI/Ard1"/>
</dbReference>
<evidence type="ECO:0000313" key="8">
    <source>
        <dbReference type="Proteomes" id="UP000190105"/>
    </source>
</evidence>
<protein>
    <recommendedName>
        <fullName evidence="5">[Ribosomal protein bS18]-alanine N-acetyltransferase</fullName>
        <ecNumber evidence="5">2.3.1.266</ecNumber>
    </recommendedName>
</protein>
<dbReference type="EMBL" id="FUYH01000001">
    <property type="protein sequence ID" value="SKA75408.1"/>
    <property type="molecule type" value="Genomic_DNA"/>
</dbReference>
<evidence type="ECO:0000259" key="6">
    <source>
        <dbReference type="PROSITE" id="PS51186"/>
    </source>
</evidence>
<comment type="subcellular location">
    <subcellularLocation>
        <location evidence="5">Cytoplasm</location>
    </subcellularLocation>
</comment>
<dbReference type="Gene3D" id="3.40.630.30">
    <property type="match status" value="1"/>
</dbReference>
<reference evidence="8" key="1">
    <citation type="submission" date="2017-02" db="EMBL/GenBank/DDBJ databases">
        <authorList>
            <person name="Varghese N."/>
            <person name="Submissions S."/>
        </authorList>
    </citation>
    <scope>NUCLEOTIDE SEQUENCE [LARGE SCALE GENOMIC DNA]</scope>
    <source>
        <strain evidence="8">USBA 833</strain>
    </source>
</reference>
<dbReference type="PANTHER" id="PTHR43420">
    <property type="entry name" value="ACETYLTRANSFERASE"/>
    <property type="match status" value="1"/>
</dbReference>
<dbReference type="STRING" id="1147123.SAMN05443428_10113"/>
<evidence type="ECO:0000256" key="5">
    <source>
        <dbReference type="RuleBase" id="RU363094"/>
    </source>
</evidence>
<dbReference type="GO" id="GO:0008999">
    <property type="term" value="F:protein-N-terminal-alanine acetyltransferase activity"/>
    <property type="evidence" value="ECO:0007669"/>
    <property type="project" value="UniProtKB-EC"/>
</dbReference>
<evidence type="ECO:0000313" key="7">
    <source>
        <dbReference type="EMBL" id="SKA75408.1"/>
    </source>
</evidence>
<dbReference type="Pfam" id="PF00583">
    <property type="entry name" value="Acetyltransf_1"/>
    <property type="match status" value="1"/>
</dbReference>
<dbReference type="EC" id="2.3.1.266" evidence="5"/>
<feature type="domain" description="N-acetyltransferase" evidence="6">
    <location>
        <begin position="4"/>
        <end position="149"/>
    </location>
</feature>
<dbReference type="PROSITE" id="PS51186">
    <property type="entry name" value="GNAT"/>
    <property type="match status" value="1"/>
</dbReference>
<evidence type="ECO:0000256" key="2">
    <source>
        <dbReference type="ARBA" id="ARBA00022490"/>
    </source>
</evidence>
<keyword evidence="2 5" id="KW-0963">Cytoplasm</keyword>
<comment type="catalytic activity">
    <reaction evidence="5">
        <text>N-terminal L-alanyl-[ribosomal protein bS18] + acetyl-CoA = N-terminal N(alpha)-acetyl-L-alanyl-[ribosomal protein bS18] + CoA + H(+)</text>
        <dbReference type="Rhea" id="RHEA:43756"/>
        <dbReference type="Rhea" id="RHEA-COMP:10676"/>
        <dbReference type="Rhea" id="RHEA-COMP:10677"/>
        <dbReference type="ChEBI" id="CHEBI:15378"/>
        <dbReference type="ChEBI" id="CHEBI:57287"/>
        <dbReference type="ChEBI" id="CHEBI:57288"/>
        <dbReference type="ChEBI" id="CHEBI:64718"/>
        <dbReference type="ChEBI" id="CHEBI:83683"/>
        <dbReference type="EC" id="2.3.1.266"/>
    </reaction>
</comment>
<dbReference type="SUPFAM" id="SSF55729">
    <property type="entry name" value="Acyl-CoA N-acyltransferases (Nat)"/>
    <property type="match status" value="1"/>
</dbReference>
<dbReference type="InterPro" id="IPR000182">
    <property type="entry name" value="GNAT_dom"/>
</dbReference>
<accession>A0A1T4WEF3</accession>
<keyword evidence="8" id="KW-1185">Reference proteome</keyword>
<dbReference type="PANTHER" id="PTHR43420:SF44">
    <property type="entry name" value="ACETYLTRANSFERASE YPEA"/>
    <property type="match status" value="1"/>
</dbReference>
<name>A0A1T4WEF3_9CLOT</name>
<keyword evidence="3 7" id="KW-0808">Transferase</keyword>
<dbReference type="AlphaFoldDB" id="A0A1T4WEF3"/>
<dbReference type="RefSeq" id="WP_242948653.1">
    <property type="nucleotide sequence ID" value="NZ_FUYH01000001.1"/>
</dbReference>
<evidence type="ECO:0000256" key="4">
    <source>
        <dbReference type="ARBA" id="ARBA00023315"/>
    </source>
</evidence>
<keyword evidence="4" id="KW-0012">Acyltransferase</keyword>
<dbReference type="Proteomes" id="UP000190105">
    <property type="component" value="Unassembled WGS sequence"/>
</dbReference>
<comment type="function">
    <text evidence="5">Acetylates the N-terminal alanine of ribosomal protein bS18.</text>
</comment>
<organism evidence="7 8">
    <name type="scientific">Caloramator quimbayensis</name>
    <dbReference type="NCBI Taxonomy" id="1147123"/>
    <lineage>
        <taxon>Bacteria</taxon>
        <taxon>Bacillati</taxon>
        <taxon>Bacillota</taxon>
        <taxon>Clostridia</taxon>
        <taxon>Eubacteriales</taxon>
        <taxon>Clostridiaceae</taxon>
        <taxon>Caloramator</taxon>
    </lineage>
</organism>
<dbReference type="GO" id="GO:0005737">
    <property type="term" value="C:cytoplasm"/>
    <property type="evidence" value="ECO:0007669"/>
    <property type="project" value="UniProtKB-SubCell"/>
</dbReference>
<proteinExistence type="inferred from homology"/>
<evidence type="ECO:0000256" key="3">
    <source>
        <dbReference type="ARBA" id="ARBA00022679"/>
    </source>
</evidence>
<dbReference type="InterPro" id="IPR050680">
    <property type="entry name" value="YpeA/RimI_acetyltransf"/>
</dbReference>
<evidence type="ECO:0000256" key="1">
    <source>
        <dbReference type="ARBA" id="ARBA00005395"/>
    </source>
</evidence>
<dbReference type="NCBIfam" id="TIGR01575">
    <property type="entry name" value="rimI"/>
    <property type="match status" value="1"/>
</dbReference>
<dbReference type="InterPro" id="IPR016181">
    <property type="entry name" value="Acyl_CoA_acyltransferase"/>
</dbReference>
<comment type="similarity">
    <text evidence="1 5">Belongs to the acetyltransferase family. RimI subfamily.</text>
</comment>
<gene>
    <name evidence="7" type="ORF">SAMN05443428_10113</name>
</gene>
<sequence>MNDIIFRDMELSDIDDVYLIERLSFTSPWQRESFYSELTTNKCALYRVAVKDEIVIAYGGMWVMLDEAHITNIAVHPEYRGVGAGSLLLEDMINCCRGKGVHAMTLEVRKSNIPAINLYKKYNFIEVAVRKKYYSDNNEDAIIMWKYDI</sequence>